<comment type="caution">
    <text evidence="3">The sequence shown here is derived from an EMBL/GenBank/DDBJ whole genome shotgun (WGS) entry which is preliminary data.</text>
</comment>
<dbReference type="Pfam" id="PF13439">
    <property type="entry name" value="Glyco_transf_4"/>
    <property type="match status" value="1"/>
</dbReference>
<keyword evidence="3" id="KW-0328">Glycosyltransferase</keyword>
<dbReference type="InterPro" id="IPR050194">
    <property type="entry name" value="Glycosyltransferase_grp1"/>
</dbReference>
<keyword evidence="3" id="KW-0808">Transferase</keyword>
<feature type="domain" description="Glycosyltransferase subfamily 4-like N-terminal" evidence="2">
    <location>
        <begin position="91"/>
        <end position="196"/>
    </location>
</feature>
<proteinExistence type="predicted"/>
<evidence type="ECO:0000313" key="4">
    <source>
        <dbReference type="Proteomes" id="UP001301012"/>
    </source>
</evidence>
<dbReference type="PANTHER" id="PTHR45947:SF3">
    <property type="entry name" value="SULFOQUINOVOSYL TRANSFERASE SQD2"/>
    <property type="match status" value="1"/>
</dbReference>
<organism evidence="3 4">
    <name type="scientific">Romboutsia sedimentorum</name>
    <dbReference type="NCBI Taxonomy" id="1368474"/>
    <lineage>
        <taxon>Bacteria</taxon>
        <taxon>Bacillati</taxon>
        <taxon>Bacillota</taxon>
        <taxon>Clostridia</taxon>
        <taxon>Peptostreptococcales</taxon>
        <taxon>Peptostreptococcaceae</taxon>
        <taxon>Romboutsia</taxon>
    </lineage>
</organism>
<reference evidence="3 4" key="1">
    <citation type="submission" date="2023-05" db="EMBL/GenBank/DDBJ databases">
        <title>Rombocin, a short stable natural nisin variant, displays selective antimicrobial activity against Listeria monocytogenes and employs dual mode of action to kill target bacterial strains.</title>
        <authorList>
            <person name="Wambui J."/>
            <person name="Stephan R."/>
            <person name="Kuipers O.P."/>
        </authorList>
    </citation>
    <scope>NUCLEOTIDE SEQUENCE [LARGE SCALE GENOMIC DNA]</scope>
    <source>
        <strain evidence="3 4">RC002</strain>
    </source>
</reference>
<protein>
    <submittedName>
        <fullName evidence="3">Glycosyltransferase family 4 protein</fullName>
        <ecNumber evidence="3">2.4.-.-</ecNumber>
    </submittedName>
</protein>
<name>A0ABT7EDE7_9FIRM</name>
<dbReference type="InterPro" id="IPR028098">
    <property type="entry name" value="Glyco_trans_4-like_N"/>
</dbReference>
<dbReference type="PANTHER" id="PTHR45947">
    <property type="entry name" value="SULFOQUINOVOSYL TRANSFERASE SQD2"/>
    <property type="match status" value="1"/>
</dbReference>
<dbReference type="GO" id="GO:0016757">
    <property type="term" value="F:glycosyltransferase activity"/>
    <property type="evidence" value="ECO:0007669"/>
    <property type="project" value="UniProtKB-KW"/>
</dbReference>
<dbReference type="Proteomes" id="UP001301012">
    <property type="component" value="Unassembled WGS sequence"/>
</dbReference>
<feature type="domain" description="Glycosyl transferase family 1" evidence="1">
    <location>
        <begin position="202"/>
        <end position="331"/>
    </location>
</feature>
<dbReference type="Pfam" id="PF00534">
    <property type="entry name" value="Glycos_transf_1"/>
    <property type="match status" value="1"/>
</dbReference>
<dbReference type="EC" id="2.4.-.-" evidence="3"/>
<accession>A0ABT7EDE7</accession>
<gene>
    <name evidence="3" type="ORF">QOZ84_15575</name>
</gene>
<dbReference type="RefSeq" id="WP_284133822.1">
    <property type="nucleotide sequence ID" value="NZ_JASKYM010000014.1"/>
</dbReference>
<evidence type="ECO:0000259" key="2">
    <source>
        <dbReference type="Pfam" id="PF13439"/>
    </source>
</evidence>
<evidence type="ECO:0000259" key="1">
    <source>
        <dbReference type="Pfam" id="PF00534"/>
    </source>
</evidence>
<dbReference type="Gene3D" id="3.40.50.2000">
    <property type="entry name" value="Glycogen Phosphorylase B"/>
    <property type="match status" value="2"/>
</dbReference>
<keyword evidence="4" id="KW-1185">Reference proteome</keyword>
<dbReference type="CDD" id="cd03801">
    <property type="entry name" value="GT4_PimA-like"/>
    <property type="match status" value="1"/>
</dbReference>
<dbReference type="InterPro" id="IPR001296">
    <property type="entry name" value="Glyco_trans_1"/>
</dbReference>
<evidence type="ECO:0000313" key="3">
    <source>
        <dbReference type="EMBL" id="MDK2564954.1"/>
    </source>
</evidence>
<dbReference type="EMBL" id="JASKYM010000014">
    <property type="protein sequence ID" value="MDK2564954.1"/>
    <property type="molecule type" value="Genomic_DNA"/>
</dbReference>
<sequence>MKILHITTQKPNSTGSGVYMCGMINGFREKGHKQGVVAGVDKDDINSFNDDIEYYPVFFNSDKLPFDVVGMSDSMPYNSTIYSEMDLNMVNSLKGAFEKNIKKAVSELKPDLIICHHLYLLTSFVREIINDINLVSICHGTCLRQIQSHDLEKNYIISNIRKLDAVFALHDEQRKEIIKIFNIDPSKVFILGSGYDNQVFFKEERNLSNEKITITYAGKICKAKGVKCLIKSLNNLKYERNFININVVGDGSNKEEYEEIIAVSKDIKFNINFLGKINQIKLSKLFRESHIFVLPSFFEGLPLVVIESLASGCNVITTDIPGLRGWIGENINNSEKVSYIDLPKMQKLGIPVEKELKKFEDNLSASLNYMIENILNKNTRNKMIDMENKTWSGLCSTLENIIQ</sequence>
<dbReference type="SUPFAM" id="SSF53756">
    <property type="entry name" value="UDP-Glycosyltransferase/glycogen phosphorylase"/>
    <property type="match status" value="1"/>
</dbReference>